<accession>A0A1L9PGZ5</accession>
<dbReference type="Gene3D" id="3.30.1120.10">
    <property type="match status" value="1"/>
</dbReference>
<dbReference type="PANTHER" id="PTHR42693">
    <property type="entry name" value="ARYLSULFATASE FAMILY MEMBER"/>
    <property type="match status" value="1"/>
</dbReference>
<protein>
    <recommendedName>
        <fullName evidence="2">Sulfatase N-terminal domain-containing protein</fullName>
    </recommendedName>
</protein>
<dbReference type="STRING" id="1036611.A0A1L9PGZ5"/>
<sequence>MSGKWHLGLKPENGPSQRGFDRSFALLPGRTNHFGFEPQFENPMDFFVRIPVLCAEDGKRKVIEANKGNEYDTGFFSSEYYASNLINYFKERTVEQKEQPFFAFLPFSAPHWPLQCSKEDRERYRGVYDECNTLHLTAGKGSTATRSSWDGSCSAVQRCVKGRGRWSTCRRMDSFGKNKWELFDLSVDPGETNDLAGSRPHKLRELFQAWHQYVLETGTVWGEPVSARLHGETCPRTV</sequence>
<dbReference type="Pfam" id="PF00884">
    <property type="entry name" value="Sulfatase"/>
    <property type="match status" value="1"/>
</dbReference>
<dbReference type="InterPro" id="IPR000917">
    <property type="entry name" value="Sulfatase_N"/>
</dbReference>
<dbReference type="SUPFAM" id="SSF53649">
    <property type="entry name" value="Alkaline phosphatase-like"/>
    <property type="match status" value="1"/>
</dbReference>
<evidence type="ECO:0000259" key="2">
    <source>
        <dbReference type="Pfam" id="PF00884"/>
    </source>
</evidence>
<dbReference type="Gene3D" id="3.40.720.10">
    <property type="entry name" value="Alkaline Phosphatase, subunit A"/>
    <property type="match status" value="1"/>
</dbReference>
<dbReference type="InterPro" id="IPR017850">
    <property type="entry name" value="Alkaline_phosphatase_core_sf"/>
</dbReference>
<dbReference type="GO" id="GO:0004065">
    <property type="term" value="F:arylsulfatase activity"/>
    <property type="evidence" value="ECO:0007669"/>
    <property type="project" value="TreeGrafter"/>
</dbReference>
<evidence type="ECO:0000256" key="1">
    <source>
        <dbReference type="ARBA" id="ARBA00008779"/>
    </source>
</evidence>
<dbReference type="RefSeq" id="XP_040666556.1">
    <property type="nucleotide sequence ID" value="XM_040810020.1"/>
</dbReference>
<keyword evidence="4" id="KW-1185">Reference proteome</keyword>
<feature type="domain" description="Sulfatase N-terminal" evidence="2">
    <location>
        <begin position="2"/>
        <end position="133"/>
    </location>
</feature>
<proteinExistence type="inferred from homology"/>
<dbReference type="OrthoDB" id="103349at2759"/>
<dbReference type="AlphaFoldDB" id="A0A1L9PGZ5"/>
<gene>
    <name evidence="3" type="ORF">ASPVEDRAFT_27508</name>
</gene>
<evidence type="ECO:0000313" key="3">
    <source>
        <dbReference type="EMBL" id="OJJ00794.1"/>
    </source>
</evidence>
<dbReference type="Proteomes" id="UP000184073">
    <property type="component" value="Unassembled WGS sequence"/>
</dbReference>
<dbReference type="InterPro" id="IPR050738">
    <property type="entry name" value="Sulfatase"/>
</dbReference>
<comment type="similarity">
    <text evidence="1">Belongs to the sulfatase family.</text>
</comment>
<dbReference type="VEuPathDB" id="FungiDB:ASPVEDRAFT_27508"/>
<reference evidence="4" key="1">
    <citation type="journal article" date="2017" name="Genome Biol.">
        <title>Comparative genomics reveals high biological diversity and specific adaptations in the industrially and medically important fungal genus Aspergillus.</title>
        <authorList>
            <person name="de Vries R.P."/>
            <person name="Riley R."/>
            <person name="Wiebenga A."/>
            <person name="Aguilar-Osorio G."/>
            <person name="Amillis S."/>
            <person name="Uchima C.A."/>
            <person name="Anderluh G."/>
            <person name="Asadollahi M."/>
            <person name="Askin M."/>
            <person name="Barry K."/>
            <person name="Battaglia E."/>
            <person name="Bayram O."/>
            <person name="Benocci T."/>
            <person name="Braus-Stromeyer S.A."/>
            <person name="Caldana C."/>
            <person name="Canovas D."/>
            <person name="Cerqueira G.C."/>
            <person name="Chen F."/>
            <person name="Chen W."/>
            <person name="Choi C."/>
            <person name="Clum A."/>
            <person name="Dos Santos R.A."/>
            <person name="Damasio A.R."/>
            <person name="Diallinas G."/>
            <person name="Emri T."/>
            <person name="Fekete E."/>
            <person name="Flipphi M."/>
            <person name="Freyberg S."/>
            <person name="Gallo A."/>
            <person name="Gournas C."/>
            <person name="Habgood R."/>
            <person name="Hainaut M."/>
            <person name="Harispe M.L."/>
            <person name="Henrissat B."/>
            <person name="Hilden K.S."/>
            <person name="Hope R."/>
            <person name="Hossain A."/>
            <person name="Karabika E."/>
            <person name="Karaffa L."/>
            <person name="Karanyi Z."/>
            <person name="Krasevec N."/>
            <person name="Kuo A."/>
            <person name="Kusch H."/>
            <person name="LaButti K."/>
            <person name="Lagendijk E.L."/>
            <person name="Lapidus A."/>
            <person name="Levasseur A."/>
            <person name="Lindquist E."/>
            <person name="Lipzen A."/>
            <person name="Logrieco A.F."/>
            <person name="MacCabe A."/>
            <person name="Maekelae M.R."/>
            <person name="Malavazi I."/>
            <person name="Melin P."/>
            <person name="Meyer V."/>
            <person name="Mielnichuk N."/>
            <person name="Miskei M."/>
            <person name="Molnar A.P."/>
            <person name="Mule G."/>
            <person name="Ngan C.Y."/>
            <person name="Orejas M."/>
            <person name="Orosz E."/>
            <person name="Ouedraogo J.P."/>
            <person name="Overkamp K.M."/>
            <person name="Park H.-S."/>
            <person name="Perrone G."/>
            <person name="Piumi F."/>
            <person name="Punt P.J."/>
            <person name="Ram A.F."/>
            <person name="Ramon A."/>
            <person name="Rauscher S."/>
            <person name="Record E."/>
            <person name="Riano-Pachon D.M."/>
            <person name="Robert V."/>
            <person name="Roehrig J."/>
            <person name="Ruller R."/>
            <person name="Salamov A."/>
            <person name="Salih N.S."/>
            <person name="Samson R.A."/>
            <person name="Sandor E."/>
            <person name="Sanguinetti M."/>
            <person name="Schuetze T."/>
            <person name="Sepcic K."/>
            <person name="Shelest E."/>
            <person name="Sherlock G."/>
            <person name="Sophianopoulou V."/>
            <person name="Squina F.M."/>
            <person name="Sun H."/>
            <person name="Susca A."/>
            <person name="Todd R.B."/>
            <person name="Tsang A."/>
            <person name="Unkles S.E."/>
            <person name="van de Wiele N."/>
            <person name="van Rossen-Uffink D."/>
            <person name="Oliveira J.V."/>
            <person name="Vesth T.C."/>
            <person name="Visser J."/>
            <person name="Yu J.-H."/>
            <person name="Zhou M."/>
            <person name="Andersen M.R."/>
            <person name="Archer D.B."/>
            <person name="Baker S.E."/>
            <person name="Benoit I."/>
            <person name="Brakhage A.A."/>
            <person name="Braus G.H."/>
            <person name="Fischer R."/>
            <person name="Frisvad J.C."/>
            <person name="Goldman G.H."/>
            <person name="Houbraken J."/>
            <person name="Oakley B."/>
            <person name="Pocsi I."/>
            <person name="Scazzocchio C."/>
            <person name="Seiboth B."/>
            <person name="vanKuyk P.A."/>
            <person name="Wortman J."/>
            <person name="Dyer P.S."/>
            <person name="Grigoriev I.V."/>
        </authorList>
    </citation>
    <scope>NUCLEOTIDE SEQUENCE [LARGE SCALE GENOMIC DNA]</scope>
    <source>
        <strain evidence="4">CBS 583.65</strain>
    </source>
</reference>
<evidence type="ECO:0000313" key="4">
    <source>
        <dbReference type="Proteomes" id="UP000184073"/>
    </source>
</evidence>
<organism evidence="3 4">
    <name type="scientific">Aspergillus versicolor CBS 583.65</name>
    <dbReference type="NCBI Taxonomy" id="1036611"/>
    <lineage>
        <taxon>Eukaryota</taxon>
        <taxon>Fungi</taxon>
        <taxon>Dikarya</taxon>
        <taxon>Ascomycota</taxon>
        <taxon>Pezizomycotina</taxon>
        <taxon>Eurotiomycetes</taxon>
        <taxon>Eurotiomycetidae</taxon>
        <taxon>Eurotiales</taxon>
        <taxon>Aspergillaceae</taxon>
        <taxon>Aspergillus</taxon>
        <taxon>Aspergillus subgen. Nidulantes</taxon>
    </lineage>
</organism>
<dbReference type="PANTHER" id="PTHR42693:SF33">
    <property type="entry name" value="ARYLSULFATASE"/>
    <property type="match status" value="1"/>
</dbReference>
<dbReference type="GeneID" id="63725531"/>
<name>A0A1L9PGZ5_ASPVE</name>
<dbReference type="EMBL" id="KV878127">
    <property type="protein sequence ID" value="OJJ00794.1"/>
    <property type="molecule type" value="Genomic_DNA"/>
</dbReference>